<proteinExistence type="predicted"/>
<dbReference type="Gene3D" id="2.60.40.1240">
    <property type="match status" value="1"/>
</dbReference>
<evidence type="ECO:0000256" key="2">
    <source>
        <dbReference type="SAM" id="MobiDB-lite"/>
    </source>
</evidence>
<feature type="signal peptide" evidence="3">
    <location>
        <begin position="1"/>
        <end position="25"/>
    </location>
</feature>
<dbReference type="STRING" id="297318.BK138_16095"/>
<dbReference type="Pfam" id="PF07833">
    <property type="entry name" value="Cu_amine_oxidN1"/>
    <property type="match status" value="1"/>
</dbReference>
<evidence type="ECO:0000313" key="5">
    <source>
        <dbReference type="EMBL" id="OMF54678.1"/>
    </source>
</evidence>
<keyword evidence="6" id="KW-1185">Reference proteome</keyword>
<name>A0A1R1ESB9_9BACL</name>
<dbReference type="EMBL" id="MRTP01000003">
    <property type="protein sequence ID" value="OMF54678.1"/>
    <property type="molecule type" value="Genomic_DNA"/>
</dbReference>
<comment type="caution">
    <text evidence="5">The sequence shown here is derived from an EMBL/GenBank/DDBJ whole genome shotgun (WGS) entry which is preliminary data.</text>
</comment>
<dbReference type="AlphaFoldDB" id="A0A1R1ESB9"/>
<evidence type="ECO:0000256" key="3">
    <source>
        <dbReference type="SAM" id="SignalP"/>
    </source>
</evidence>
<protein>
    <recommendedName>
        <fullName evidence="4">Copper amine oxidase-like N-terminal domain-containing protein</fullName>
    </recommendedName>
</protein>
<sequence length="271" mass="28962">MRKKLFVTLGACMVFAIGGSAGVYAGSNLQAIKAYFDHSIKFEIQGKAWNPVDSNGKATAAITYNNTTYLPVKSIGEALGVGVSWDAPNHKVVIGGGSSSSTQAPPTQTQTPPTTPSTATATKSNPAKLNQTVNFTTKSALNTFEGTVSIDEILRGDAAWKQIEQANMFNDPAPDGYEYILAKASIKITKNSKPDTAVDVTDYLLSLISSDGREYDRELVVAPEPTFRSKLYEGASNTGWVVLTVKKTDTAPLIAFGRNYDGTGGVWFSTK</sequence>
<evidence type="ECO:0000256" key="1">
    <source>
        <dbReference type="ARBA" id="ARBA00022729"/>
    </source>
</evidence>
<dbReference type="InterPro" id="IPR029050">
    <property type="entry name" value="Immunoprotect_excell_Ig-like"/>
</dbReference>
<accession>A0A1R1ESB9</accession>
<evidence type="ECO:0000313" key="6">
    <source>
        <dbReference type="Proteomes" id="UP000187172"/>
    </source>
</evidence>
<gene>
    <name evidence="5" type="ORF">BK138_16095</name>
</gene>
<reference evidence="5 6" key="1">
    <citation type="submission" date="2016-11" db="EMBL/GenBank/DDBJ databases">
        <title>Paenibacillus species isolates.</title>
        <authorList>
            <person name="Beno S.M."/>
        </authorList>
    </citation>
    <scope>NUCLEOTIDE SEQUENCE [LARGE SCALE GENOMIC DNA]</scope>
    <source>
        <strain evidence="5 6">FSL R5-0378</strain>
    </source>
</reference>
<feature type="compositionally biased region" description="Low complexity" evidence="2">
    <location>
        <begin position="99"/>
        <end position="122"/>
    </location>
</feature>
<dbReference type="InterPro" id="IPR012854">
    <property type="entry name" value="Cu_amine_oxidase-like_N"/>
</dbReference>
<feature type="domain" description="Copper amine oxidase-like N-terminal" evidence="4">
    <location>
        <begin position="59"/>
        <end position="97"/>
    </location>
</feature>
<organism evidence="5 6">
    <name type="scientific">Paenibacillus rhizosphaerae</name>
    <dbReference type="NCBI Taxonomy" id="297318"/>
    <lineage>
        <taxon>Bacteria</taxon>
        <taxon>Bacillati</taxon>
        <taxon>Bacillota</taxon>
        <taxon>Bacilli</taxon>
        <taxon>Bacillales</taxon>
        <taxon>Paenibacillaceae</taxon>
        <taxon>Paenibacillus</taxon>
    </lineage>
</organism>
<feature type="region of interest" description="Disordered" evidence="2">
    <location>
        <begin position="94"/>
        <end position="126"/>
    </location>
</feature>
<keyword evidence="1 3" id="KW-0732">Signal</keyword>
<feature type="chain" id="PRO_5012819627" description="Copper amine oxidase-like N-terminal domain-containing protein" evidence="3">
    <location>
        <begin position="26"/>
        <end position="271"/>
    </location>
</feature>
<dbReference type="RefSeq" id="WP_076170578.1">
    <property type="nucleotide sequence ID" value="NZ_MRTP01000003.1"/>
</dbReference>
<dbReference type="Proteomes" id="UP000187172">
    <property type="component" value="Unassembled WGS sequence"/>
</dbReference>
<evidence type="ECO:0000259" key="4">
    <source>
        <dbReference type="Pfam" id="PF07833"/>
    </source>
</evidence>